<name>A0A232FBN7_9HYME</name>
<proteinExistence type="predicted"/>
<evidence type="ECO:0000313" key="2">
    <source>
        <dbReference type="Proteomes" id="UP000215335"/>
    </source>
</evidence>
<dbReference type="Proteomes" id="UP000215335">
    <property type="component" value="Unassembled WGS sequence"/>
</dbReference>
<dbReference type="EMBL" id="NNAY01000483">
    <property type="protein sequence ID" value="OXU28065.1"/>
    <property type="molecule type" value="Genomic_DNA"/>
</dbReference>
<keyword evidence="2" id="KW-1185">Reference proteome</keyword>
<dbReference type="AlphaFoldDB" id="A0A232FBN7"/>
<gene>
    <name evidence="1" type="ORF">TSAR_006837</name>
</gene>
<sequence>MILELDSCLLGLFIHVFGYFNHVDMGLYYRTRCTSNAVFIGIVVYYMHWSITKDIGVCVCTTEDIMIYWMGSSRIKGTGLMPDHR</sequence>
<comment type="caution">
    <text evidence="1">The sequence shown here is derived from an EMBL/GenBank/DDBJ whole genome shotgun (WGS) entry which is preliminary data.</text>
</comment>
<accession>A0A232FBN7</accession>
<protein>
    <submittedName>
        <fullName evidence="1">Uncharacterized protein</fullName>
    </submittedName>
</protein>
<evidence type="ECO:0000313" key="1">
    <source>
        <dbReference type="EMBL" id="OXU28065.1"/>
    </source>
</evidence>
<reference evidence="1 2" key="1">
    <citation type="journal article" date="2017" name="Curr. Biol.">
        <title>The Evolution of Venom by Co-option of Single-Copy Genes.</title>
        <authorList>
            <person name="Martinson E.O."/>
            <person name="Mrinalini"/>
            <person name="Kelkar Y.D."/>
            <person name="Chang C.H."/>
            <person name="Werren J.H."/>
        </authorList>
    </citation>
    <scope>NUCLEOTIDE SEQUENCE [LARGE SCALE GENOMIC DNA]</scope>
    <source>
        <strain evidence="1 2">Alberta</strain>
        <tissue evidence="1">Whole body</tissue>
    </source>
</reference>
<organism evidence="1 2">
    <name type="scientific">Trichomalopsis sarcophagae</name>
    <dbReference type="NCBI Taxonomy" id="543379"/>
    <lineage>
        <taxon>Eukaryota</taxon>
        <taxon>Metazoa</taxon>
        <taxon>Ecdysozoa</taxon>
        <taxon>Arthropoda</taxon>
        <taxon>Hexapoda</taxon>
        <taxon>Insecta</taxon>
        <taxon>Pterygota</taxon>
        <taxon>Neoptera</taxon>
        <taxon>Endopterygota</taxon>
        <taxon>Hymenoptera</taxon>
        <taxon>Apocrita</taxon>
        <taxon>Proctotrupomorpha</taxon>
        <taxon>Chalcidoidea</taxon>
        <taxon>Pteromalidae</taxon>
        <taxon>Pteromalinae</taxon>
        <taxon>Trichomalopsis</taxon>
    </lineage>
</organism>